<evidence type="ECO:0000313" key="2">
    <source>
        <dbReference type="Proteomes" id="UP000223759"/>
    </source>
</evidence>
<reference evidence="1 2" key="1">
    <citation type="submission" date="2017-01" db="EMBL/GenBank/DDBJ databases">
        <authorList>
            <person name="Mah S.A."/>
            <person name="Swanson W.J."/>
            <person name="Moy G.W."/>
            <person name="Vacquier V.D."/>
        </authorList>
    </citation>
    <scope>NUCLEOTIDE SEQUENCE [LARGE SCALE GENOMIC DNA]</scope>
    <source>
        <strain evidence="1 2">M9</strain>
    </source>
</reference>
<dbReference type="EMBL" id="FTPK01000003">
    <property type="protein sequence ID" value="SIT72904.1"/>
    <property type="molecule type" value="Genomic_DNA"/>
</dbReference>
<sequence>MGAKALKRINNYGGNRIKHLLSVAALVVLLVFAAGSSDEETTGNSNLYSGQTYNAAENPRTWTNPIQGGQNFFNINARDSGESRLTLYISSRNCDNVTAVWGFAVRTVEEVYNINGQNVRVKPSTVKLLDLYFLEAVTSEGNRYVLDTMMNNPRVVITDESGRSSTIDTAGINEAHRSIVLFCRNAAERKAGAL</sequence>
<keyword evidence="2" id="KW-1185">Reference proteome</keyword>
<gene>
    <name evidence="1" type="ORF">SAMN05216526_1760</name>
</gene>
<accession>A0A1R3W544</accession>
<dbReference type="AlphaFoldDB" id="A0A1R3W544"/>
<organism evidence="1 2">
    <name type="scientific">Ectothiorhodosinus mongolicus</name>
    <dbReference type="NCBI Taxonomy" id="233100"/>
    <lineage>
        <taxon>Bacteria</taxon>
        <taxon>Pseudomonadati</taxon>
        <taxon>Pseudomonadota</taxon>
        <taxon>Gammaproteobacteria</taxon>
        <taxon>Chromatiales</taxon>
        <taxon>Ectothiorhodospiraceae</taxon>
        <taxon>Ectothiorhodosinus</taxon>
    </lineage>
</organism>
<proteinExistence type="predicted"/>
<name>A0A1R3W544_9GAMM</name>
<dbReference type="STRING" id="233100.SAMN05216526_1760"/>
<protein>
    <submittedName>
        <fullName evidence="1">Uncharacterized protein</fullName>
    </submittedName>
</protein>
<dbReference type="Proteomes" id="UP000223759">
    <property type="component" value="Unassembled WGS sequence"/>
</dbReference>
<evidence type="ECO:0000313" key="1">
    <source>
        <dbReference type="EMBL" id="SIT72904.1"/>
    </source>
</evidence>